<evidence type="ECO:0000313" key="7">
    <source>
        <dbReference type="Proteomes" id="UP000290572"/>
    </source>
</evidence>
<dbReference type="EMBL" id="QBIY01004629">
    <property type="protein sequence ID" value="RXN38662.1"/>
    <property type="molecule type" value="Genomic_DNA"/>
</dbReference>
<dbReference type="PANTHER" id="PTHR22923:SF102">
    <property type="entry name" value="CEREBELLIN 13-RELATED"/>
    <property type="match status" value="1"/>
</dbReference>
<evidence type="ECO:0000256" key="2">
    <source>
        <dbReference type="ARBA" id="ARBA00022525"/>
    </source>
</evidence>
<protein>
    <submittedName>
        <fullName evidence="6">Adiponectin-like isoform X1</fullName>
    </submittedName>
</protein>
<accession>A0A498P229</accession>
<dbReference type="PRINTS" id="PR00007">
    <property type="entry name" value="COMPLEMNTC1Q"/>
</dbReference>
<dbReference type="PROSITE" id="PS50871">
    <property type="entry name" value="C1Q"/>
    <property type="match status" value="2"/>
</dbReference>
<feature type="domain" description="C1q" evidence="5">
    <location>
        <begin position="20"/>
        <end position="83"/>
    </location>
</feature>
<proteinExistence type="predicted"/>
<keyword evidence="3" id="KW-0732">Signal</keyword>
<keyword evidence="4" id="KW-0175">Coiled coil</keyword>
<evidence type="ECO:0000256" key="3">
    <source>
        <dbReference type="ARBA" id="ARBA00022729"/>
    </source>
</evidence>
<dbReference type="Pfam" id="PF00386">
    <property type="entry name" value="C1q"/>
    <property type="match status" value="2"/>
</dbReference>
<dbReference type="SUPFAM" id="SSF49842">
    <property type="entry name" value="TNF-like"/>
    <property type="match status" value="3"/>
</dbReference>
<dbReference type="InterPro" id="IPR001073">
    <property type="entry name" value="C1q_dom"/>
</dbReference>
<name>A0A498P229_LABRO</name>
<dbReference type="GO" id="GO:0005576">
    <property type="term" value="C:extracellular region"/>
    <property type="evidence" value="ECO:0007669"/>
    <property type="project" value="UniProtKB-SubCell"/>
</dbReference>
<dbReference type="InterPro" id="IPR008983">
    <property type="entry name" value="Tumour_necrosis_fac-like_dom"/>
</dbReference>
<evidence type="ECO:0000313" key="6">
    <source>
        <dbReference type="EMBL" id="RXN38662.1"/>
    </source>
</evidence>
<feature type="domain" description="C1q" evidence="5">
    <location>
        <begin position="184"/>
        <end position="277"/>
    </location>
</feature>
<dbReference type="Proteomes" id="UP000290572">
    <property type="component" value="Unassembled WGS sequence"/>
</dbReference>
<dbReference type="AlphaFoldDB" id="A0A498P229"/>
<organism evidence="6 7">
    <name type="scientific">Labeo rohita</name>
    <name type="common">Indian major carp</name>
    <name type="synonym">Cyprinus rohita</name>
    <dbReference type="NCBI Taxonomy" id="84645"/>
    <lineage>
        <taxon>Eukaryota</taxon>
        <taxon>Metazoa</taxon>
        <taxon>Chordata</taxon>
        <taxon>Craniata</taxon>
        <taxon>Vertebrata</taxon>
        <taxon>Euteleostomi</taxon>
        <taxon>Actinopterygii</taxon>
        <taxon>Neopterygii</taxon>
        <taxon>Teleostei</taxon>
        <taxon>Ostariophysi</taxon>
        <taxon>Cypriniformes</taxon>
        <taxon>Cyprinidae</taxon>
        <taxon>Labeoninae</taxon>
        <taxon>Labeonini</taxon>
        <taxon>Labeo</taxon>
    </lineage>
</organism>
<comment type="subcellular location">
    <subcellularLocation>
        <location evidence="1">Secreted</location>
    </subcellularLocation>
</comment>
<dbReference type="InterPro" id="IPR050822">
    <property type="entry name" value="Cerebellin_Synaptic_Org"/>
</dbReference>
<evidence type="ECO:0000259" key="5">
    <source>
        <dbReference type="PROSITE" id="PS50871"/>
    </source>
</evidence>
<keyword evidence="2" id="KW-0964">Secreted</keyword>
<dbReference type="Gene3D" id="2.60.120.40">
    <property type="match status" value="3"/>
</dbReference>
<sequence length="277" mass="31324">MEEELNALKNEVRILTSKNKERAQVAFSASLYGSVGFKNFGPHEEATTLVYDNVFTNIGEAYDKNTGIFTAPVKGVYFFNYVVFNPSDYATGIFTAPVKGVYFFNYVVFNAGYKKDSQTVLLIEAMMKLEIGIVLLLCTWTTLADDLMNPTLDILSELKKIKTMEEELNALKKEVRILRSKNEGIFTAPVKGVYFFNYVVFNPSDYATGVRLLKNSNFVVAASDNPNGQDREDTTSNSVSLALEQGDQIHLQLMENRRVYEDTWRRNTFSGHLLFAL</sequence>
<dbReference type="PANTHER" id="PTHR22923">
    <property type="entry name" value="CEREBELLIN-RELATED"/>
    <property type="match status" value="1"/>
</dbReference>
<reference evidence="6 7" key="1">
    <citation type="submission" date="2018-03" db="EMBL/GenBank/DDBJ databases">
        <title>Draft genome sequence of Rohu Carp (Labeo rohita).</title>
        <authorList>
            <person name="Das P."/>
            <person name="Kushwaha B."/>
            <person name="Joshi C.G."/>
            <person name="Kumar D."/>
            <person name="Nagpure N.S."/>
            <person name="Sahoo L."/>
            <person name="Das S.P."/>
            <person name="Bit A."/>
            <person name="Patnaik S."/>
            <person name="Meher P.K."/>
            <person name="Jayasankar P."/>
            <person name="Koringa P.G."/>
            <person name="Patel N.V."/>
            <person name="Hinsu A.T."/>
            <person name="Kumar R."/>
            <person name="Pandey M."/>
            <person name="Agarwal S."/>
            <person name="Srivastava S."/>
            <person name="Singh M."/>
            <person name="Iquebal M.A."/>
            <person name="Jaiswal S."/>
            <person name="Angadi U.B."/>
            <person name="Kumar N."/>
            <person name="Raza M."/>
            <person name="Shah T.M."/>
            <person name="Rai A."/>
            <person name="Jena J.K."/>
        </authorList>
    </citation>
    <scope>NUCLEOTIDE SEQUENCE [LARGE SCALE GENOMIC DNA]</scope>
    <source>
        <strain evidence="6">DASCIFA01</strain>
        <tissue evidence="6">Testis</tissue>
    </source>
</reference>
<gene>
    <name evidence="6" type="ORF">ROHU_000915</name>
</gene>
<evidence type="ECO:0000256" key="1">
    <source>
        <dbReference type="ARBA" id="ARBA00004613"/>
    </source>
</evidence>
<keyword evidence="7" id="KW-1185">Reference proteome</keyword>
<feature type="coiled-coil region" evidence="4">
    <location>
        <begin position="154"/>
        <end position="181"/>
    </location>
</feature>
<evidence type="ECO:0000256" key="4">
    <source>
        <dbReference type="SAM" id="Coils"/>
    </source>
</evidence>
<comment type="caution">
    <text evidence="6">The sequence shown here is derived from an EMBL/GenBank/DDBJ whole genome shotgun (WGS) entry which is preliminary data.</text>
</comment>
<dbReference type="SMART" id="SM00110">
    <property type="entry name" value="C1Q"/>
    <property type="match status" value="1"/>
</dbReference>